<feature type="domain" description="Clp R" evidence="9">
    <location>
        <begin position="1"/>
        <end position="147"/>
    </location>
</feature>
<feature type="coiled-coil region" evidence="7">
    <location>
        <begin position="421"/>
        <end position="471"/>
    </location>
</feature>
<dbReference type="InterPro" id="IPR050130">
    <property type="entry name" value="ClpA_ClpB"/>
</dbReference>
<dbReference type="InterPro" id="IPR003593">
    <property type="entry name" value="AAA+_ATPase"/>
</dbReference>
<dbReference type="SMART" id="SM01086">
    <property type="entry name" value="ClpB_D2-small"/>
    <property type="match status" value="1"/>
</dbReference>
<accession>A0A1M6V726</accession>
<dbReference type="InterPro" id="IPR027417">
    <property type="entry name" value="P-loop_NTPase"/>
</dbReference>
<dbReference type="InterPro" id="IPR004176">
    <property type="entry name" value="Clp_R_N"/>
</dbReference>
<dbReference type="PROSITE" id="PS00871">
    <property type="entry name" value="CLPAB_2"/>
    <property type="match status" value="1"/>
</dbReference>
<keyword evidence="1 5" id="KW-0677">Repeat</keyword>
<dbReference type="PROSITE" id="PS00870">
    <property type="entry name" value="CLPAB_1"/>
    <property type="match status" value="1"/>
</dbReference>
<dbReference type="InterPro" id="IPR028299">
    <property type="entry name" value="ClpA/B_CS2"/>
</dbReference>
<keyword evidence="7" id="KW-0175">Coiled coil</keyword>
<dbReference type="Gene3D" id="4.10.860.10">
    <property type="entry name" value="UVR domain"/>
    <property type="match status" value="1"/>
</dbReference>
<reference evidence="10 11" key="1">
    <citation type="submission" date="2016-11" db="EMBL/GenBank/DDBJ databases">
        <authorList>
            <person name="Jaros S."/>
            <person name="Januszkiewicz K."/>
            <person name="Wedrychowicz H."/>
        </authorList>
    </citation>
    <scope>NUCLEOTIDE SEQUENCE [LARGE SCALE GENOMIC DNA]</scope>
    <source>
        <strain evidence="10 11">HD4</strain>
    </source>
</reference>
<dbReference type="PROSITE" id="PS50151">
    <property type="entry name" value="UVR"/>
    <property type="match status" value="1"/>
</dbReference>
<dbReference type="InterPro" id="IPR001270">
    <property type="entry name" value="ClpA/B"/>
</dbReference>
<dbReference type="GO" id="GO:0008233">
    <property type="term" value="F:peptidase activity"/>
    <property type="evidence" value="ECO:0007669"/>
    <property type="project" value="UniProtKB-KW"/>
</dbReference>
<keyword evidence="3 6" id="KW-0067">ATP-binding</keyword>
<dbReference type="InterPro" id="IPR019489">
    <property type="entry name" value="Clp_ATPase_C"/>
</dbReference>
<gene>
    <name evidence="10" type="ORF">SAMN05216582_1172</name>
</gene>
<evidence type="ECO:0000256" key="4">
    <source>
        <dbReference type="ARBA" id="ARBA00023186"/>
    </source>
</evidence>
<comment type="similarity">
    <text evidence="6">Belongs to the ClpA/ClpB family.</text>
</comment>
<dbReference type="FunFam" id="3.40.50.300:FF:000010">
    <property type="entry name" value="Chaperone clpB 1, putative"/>
    <property type="match status" value="1"/>
</dbReference>
<dbReference type="SUPFAM" id="SSF52540">
    <property type="entry name" value="P-loop containing nucleoside triphosphate hydrolases"/>
    <property type="match status" value="2"/>
</dbReference>
<evidence type="ECO:0000259" key="9">
    <source>
        <dbReference type="PROSITE" id="PS51903"/>
    </source>
</evidence>
<protein>
    <submittedName>
        <fullName evidence="10">ATP-dependent Clp protease ATP-binding subunit ClpC</fullName>
    </submittedName>
</protein>
<sequence>MEYRNHFTNTAIKAIEFAQYAARDLAQDYVGTEHILLGLLHEKEGLAAKAMGAMGMSFEKVMTQVQRIVSREAEYPSDNPYYTPRAKRVLEGAFEEAQGLGHSYIGTEHILLSLLEETEGAAMEVLELMGINPDALQDEIMDRMDGQHPEGECLMAESHRGRHSREGTPLLKKYGRNLNKSALDGQLDPVIGRKTEIQRVIQILSRRTKNNPVLLGEPGVGKTAIAEGLAQCIVDGTVPYMLQDKQVVSLSMASLVAGAKYRGEFEERLKGVIEEIRRTGNIILFIDEMHTLVGAGAGEGALDAANILKPALSRGEIQIIGATTLDEYKKYLEKDAALSRRFQPIMVEEPNMEDAEKILYGLRSKYEEFHRATIEDEAVKAAVRLSQRYISDRFLPDKAIDLMDEAASKVRMGQVAPTAKLQELRDRLQQLLIEKEAAITAQDYEKAASIRDKAQQLKEELDDTRRDWNKKGQNHITVTAEDIAAVTSQWTGIPVSQLAASESARLLKLEKILGKRVIGQGDAVKAVSKAIRRARSGLKDPRRPIGSFLFLGPTGVGKTELAKTLADALFGSEEAIIRFDMSEYMEKHTVSRMVGAPPGYVGYQEGGQLTDAVRRRPYSIILLDEIEKAHPDVFNLLLQVLDDGRLTDGQGRTVDFRNSVIIMTSNAGANLLKKSTGTMGFAVNTKNEQADEEKAAEKRVLNAVKHIFKPEFLNRVDEQLVFRPLGRRDLSKIVDILLQDVKKRLQEKDIQLEISPSARGKLVEAGTDFKFGARPLKRAIQKMVEDEIAELLLAGKFKAGDTVCVRKCGSELDFSKKAKQPLRGRESVNVPQ</sequence>
<dbReference type="SUPFAM" id="SSF81923">
    <property type="entry name" value="Double Clp-N motif"/>
    <property type="match status" value="1"/>
</dbReference>
<dbReference type="PRINTS" id="PR00300">
    <property type="entry name" value="CLPPROTEASEA"/>
</dbReference>
<dbReference type="Proteomes" id="UP000184263">
    <property type="component" value="Unassembled WGS sequence"/>
</dbReference>
<dbReference type="CDD" id="cd19499">
    <property type="entry name" value="RecA-like_ClpB_Hsp104-like"/>
    <property type="match status" value="1"/>
</dbReference>
<evidence type="ECO:0000259" key="8">
    <source>
        <dbReference type="PROSITE" id="PS50151"/>
    </source>
</evidence>
<evidence type="ECO:0000313" key="10">
    <source>
        <dbReference type="EMBL" id="SHK77250.1"/>
    </source>
</evidence>
<dbReference type="RefSeq" id="WP_073090374.1">
    <property type="nucleotide sequence ID" value="NZ_FRBC01000017.1"/>
</dbReference>
<dbReference type="Pfam" id="PF02861">
    <property type="entry name" value="Clp_N"/>
    <property type="match status" value="1"/>
</dbReference>
<evidence type="ECO:0000313" key="11">
    <source>
        <dbReference type="Proteomes" id="UP000184263"/>
    </source>
</evidence>
<dbReference type="GO" id="GO:0005737">
    <property type="term" value="C:cytoplasm"/>
    <property type="evidence" value="ECO:0007669"/>
    <property type="project" value="TreeGrafter"/>
</dbReference>
<organism evidence="10 11">
    <name type="scientific">Selenomonas ruminantium</name>
    <dbReference type="NCBI Taxonomy" id="971"/>
    <lineage>
        <taxon>Bacteria</taxon>
        <taxon>Bacillati</taxon>
        <taxon>Bacillota</taxon>
        <taxon>Negativicutes</taxon>
        <taxon>Selenomonadales</taxon>
        <taxon>Selenomonadaceae</taxon>
        <taxon>Selenomonas</taxon>
    </lineage>
</organism>
<dbReference type="GO" id="GO:0016887">
    <property type="term" value="F:ATP hydrolysis activity"/>
    <property type="evidence" value="ECO:0007669"/>
    <property type="project" value="InterPro"/>
</dbReference>
<dbReference type="Pfam" id="PF10431">
    <property type="entry name" value="ClpB_D2-small"/>
    <property type="match status" value="1"/>
</dbReference>
<dbReference type="GO" id="GO:0005524">
    <property type="term" value="F:ATP binding"/>
    <property type="evidence" value="ECO:0007669"/>
    <property type="project" value="UniProtKB-KW"/>
</dbReference>
<dbReference type="Pfam" id="PF00004">
    <property type="entry name" value="AAA"/>
    <property type="match status" value="1"/>
</dbReference>
<evidence type="ECO:0000256" key="1">
    <source>
        <dbReference type="ARBA" id="ARBA00022737"/>
    </source>
</evidence>
<evidence type="ECO:0000256" key="2">
    <source>
        <dbReference type="ARBA" id="ARBA00022741"/>
    </source>
</evidence>
<dbReference type="InterPro" id="IPR001943">
    <property type="entry name" value="UVR_dom"/>
</dbReference>
<proteinExistence type="inferred from homology"/>
<evidence type="ECO:0000256" key="3">
    <source>
        <dbReference type="ARBA" id="ARBA00022840"/>
    </source>
</evidence>
<dbReference type="AlphaFoldDB" id="A0A1M6V726"/>
<dbReference type="CDD" id="cd00009">
    <property type="entry name" value="AAA"/>
    <property type="match status" value="1"/>
</dbReference>
<dbReference type="FunFam" id="3.40.50.300:FF:000025">
    <property type="entry name" value="ATP-dependent Clp protease subunit"/>
    <property type="match status" value="1"/>
</dbReference>
<keyword evidence="4 6" id="KW-0143">Chaperone</keyword>
<evidence type="ECO:0000256" key="6">
    <source>
        <dbReference type="RuleBase" id="RU004432"/>
    </source>
</evidence>
<name>A0A1M6V726_SELRU</name>
<dbReference type="EMBL" id="FRBC01000017">
    <property type="protein sequence ID" value="SHK77250.1"/>
    <property type="molecule type" value="Genomic_DNA"/>
</dbReference>
<dbReference type="GO" id="GO:0006508">
    <property type="term" value="P:proteolysis"/>
    <property type="evidence" value="ECO:0007669"/>
    <property type="project" value="UniProtKB-KW"/>
</dbReference>
<dbReference type="Gene3D" id="3.40.50.300">
    <property type="entry name" value="P-loop containing nucleotide triphosphate hydrolases"/>
    <property type="match status" value="2"/>
</dbReference>
<dbReference type="SMART" id="SM00382">
    <property type="entry name" value="AAA"/>
    <property type="match status" value="2"/>
</dbReference>
<dbReference type="PROSITE" id="PS51903">
    <property type="entry name" value="CLP_R"/>
    <property type="match status" value="1"/>
</dbReference>
<dbReference type="InterPro" id="IPR036628">
    <property type="entry name" value="Clp_N_dom_sf"/>
</dbReference>
<dbReference type="Pfam" id="PF17871">
    <property type="entry name" value="AAA_lid_9"/>
    <property type="match status" value="1"/>
</dbReference>
<feature type="domain" description="UVR" evidence="8">
    <location>
        <begin position="425"/>
        <end position="460"/>
    </location>
</feature>
<evidence type="ECO:0000256" key="7">
    <source>
        <dbReference type="SAM" id="Coils"/>
    </source>
</evidence>
<dbReference type="PANTHER" id="PTHR11638:SF18">
    <property type="entry name" value="HEAT SHOCK PROTEIN 104"/>
    <property type="match status" value="1"/>
</dbReference>
<dbReference type="Pfam" id="PF07724">
    <property type="entry name" value="AAA_2"/>
    <property type="match status" value="1"/>
</dbReference>
<dbReference type="Gene3D" id="1.10.8.60">
    <property type="match status" value="2"/>
</dbReference>
<dbReference type="InterPro" id="IPR003959">
    <property type="entry name" value="ATPase_AAA_core"/>
</dbReference>
<dbReference type="PANTHER" id="PTHR11638">
    <property type="entry name" value="ATP-DEPENDENT CLP PROTEASE"/>
    <property type="match status" value="1"/>
</dbReference>
<dbReference type="Gene3D" id="1.10.1780.10">
    <property type="entry name" value="Clp, N-terminal domain"/>
    <property type="match status" value="1"/>
</dbReference>
<dbReference type="OrthoDB" id="9803641at2"/>
<dbReference type="InterPro" id="IPR041546">
    <property type="entry name" value="ClpA/ClpB_AAA_lid"/>
</dbReference>
<dbReference type="GO" id="GO:0034605">
    <property type="term" value="P:cellular response to heat"/>
    <property type="evidence" value="ECO:0007669"/>
    <property type="project" value="TreeGrafter"/>
</dbReference>
<keyword evidence="10" id="KW-0645">Protease</keyword>
<dbReference type="InterPro" id="IPR018368">
    <property type="entry name" value="ClpA/B_CS1"/>
</dbReference>
<keyword evidence="2 6" id="KW-0547">Nucleotide-binding</keyword>
<evidence type="ECO:0000256" key="5">
    <source>
        <dbReference type="PROSITE-ProRule" id="PRU01251"/>
    </source>
</evidence>
<keyword evidence="10" id="KW-0378">Hydrolase</keyword>